<proteinExistence type="predicted"/>
<sequence length="47" mass="4768">MVDIGDVDNTATTATMAETNAALTDLMSDAGASQCPRDHFTVGTGPP</sequence>
<keyword evidence="2" id="KW-1185">Reference proteome</keyword>
<organism evidence="1 2">
    <name type="scientific">Ficus carica</name>
    <name type="common">Common fig</name>
    <dbReference type="NCBI Taxonomy" id="3494"/>
    <lineage>
        <taxon>Eukaryota</taxon>
        <taxon>Viridiplantae</taxon>
        <taxon>Streptophyta</taxon>
        <taxon>Embryophyta</taxon>
        <taxon>Tracheophyta</taxon>
        <taxon>Spermatophyta</taxon>
        <taxon>Magnoliopsida</taxon>
        <taxon>eudicotyledons</taxon>
        <taxon>Gunneridae</taxon>
        <taxon>Pentapetalae</taxon>
        <taxon>rosids</taxon>
        <taxon>fabids</taxon>
        <taxon>Rosales</taxon>
        <taxon>Moraceae</taxon>
        <taxon>Ficeae</taxon>
        <taxon>Ficus</taxon>
    </lineage>
</organism>
<evidence type="ECO:0000313" key="1">
    <source>
        <dbReference type="EMBL" id="GMN70072.1"/>
    </source>
</evidence>
<dbReference type="Proteomes" id="UP001187192">
    <property type="component" value="Unassembled WGS sequence"/>
</dbReference>
<reference evidence="1" key="1">
    <citation type="submission" date="2023-07" db="EMBL/GenBank/DDBJ databases">
        <title>draft genome sequence of fig (Ficus carica).</title>
        <authorList>
            <person name="Takahashi T."/>
            <person name="Nishimura K."/>
        </authorList>
    </citation>
    <scope>NUCLEOTIDE SEQUENCE</scope>
</reference>
<evidence type="ECO:0000313" key="2">
    <source>
        <dbReference type="Proteomes" id="UP001187192"/>
    </source>
</evidence>
<protein>
    <submittedName>
        <fullName evidence="1">Uncharacterized protein</fullName>
    </submittedName>
</protein>
<dbReference type="AlphaFoldDB" id="A0AA88JEQ4"/>
<accession>A0AA88JEQ4</accession>
<comment type="caution">
    <text evidence="1">The sequence shown here is derived from an EMBL/GenBank/DDBJ whole genome shotgun (WGS) entry which is preliminary data.</text>
</comment>
<dbReference type="Gramene" id="FCD_00020033-RA">
    <property type="protein sequence ID" value="FCD_00020033-RA:cds"/>
    <property type="gene ID" value="FCD_00020033"/>
</dbReference>
<dbReference type="EMBL" id="BTGU01001020">
    <property type="protein sequence ID" value="GMN70072.1"/>
    <property type="molecule type" value="Genomic_DNA"/>
</dbReference>
<gene>
    <name evidence="1" type="ORF">TIFTF001_039117</name>
</gene>
<name>A0AA88JEQ4_FICCA</name>